<dbReference type="EMBL" id="FONG01000008">
    <property type="protein sequence ID" value="SFF12309.1"/>
    <property type="molecule type" value="Genomic_DNA"/>
</dbReference>
<dbReference type="AlphaFoldDB" id="A0A1I2G5B6"/>
<gene>
    <name evidence="2" type="ORF">SAMN05216251_108260</name>
</gene>
<evidence type="ECO:0000313" key="3">
    <source>
        <dbReference type="Proteomes" id="UP000199323"/>
    </source>
</evidence>
<dbReference type="RefSeq" id="WP_143120579.1">
    <property type="nucleotide sequence ID" value="NZ_FONG01000008.1"/>
</dbReference>
<name>A0A1I2G5B6_9ACTN</name>
<sequence>MTERVTIQDVARHLPSIARLRDVCRALAALEIVRHPAMAGGGEGTGGRAYDFLCGWRTGADVAVRRTGGGDGYAVAFTCYGALLLGFDHESPMSPYASAPPRVWPGVLDAVPRDFAPYVAEPPAFLAGPVPLVTACAWRAAEDDQWRTGEDIVFPAADSGSPTDDRDTGPDGADRLFRPLTDPAPAQSYARGTGMPAGAVREVYAYRPLDRTAVAELNPAADFATVATELERIGYPVAR</sequence>
<keyword evidence="3" id="KW-1185">Reference proteome</keyword>
<accession>A0A1I2G5B6</accession>
<reference evidence="2 3" key="1">
    <citation type="submission" date="2016-10" db="EMBL/GenBank/DDBJ databases">
        <authorList>
            <person name="de Groot N.N."/>
        </authorList>
    </citation>
    <scope>NUCLEOTIDE SEQUENCE [LARGE SCALE GENOMIC DNA]</scope>
    <source>
        <strain evidence="2 3">CGMCC 4.3510</strain>
    </source>
</reference>
<feature type="compositionally biased region" description="Basic and acidic residues" evidence="1">
    <location>
        <begin position="163"/>
        <end position="177"/>
    </location>
</feature>
<evidence type="ECO:0000313" key="2">
    <source>
        <dbReference type="EMBL" id="SFF12309.1"/>
    </source>
</evidence>
<organism evidence="2 3">
    <name type="scientific">Actinacidiphila alni</name>
    <dbReference type="NCBI Taxonomy" id="380248"/>
    <lineage>
        <taxon>Bacteria</taxon>
        <taxon>Bacillati</taxon>
        <taxon>Actinomycetota</taxon>
        <taxon>Actinomycetes</taxon>
        <taxon>Kitasatosporales</taxon>
        <taxon>Streptomycetaceae</taxon>
        <taxon>Actinacidiphila</taxon>
    </lineage>
</organism>
<dbReference type="STRING" id="380248.SAMN05216251_108260"/>
<feature type="region of interest" description="Disordered" evidence="1">
    <location>
        <begin position="154"/>
        <end position="193"/>
    </location>
</feature>
<proteinExistence type="predicted"/>
<evidence type="ECO:0000256" key="1">
    <source>
        <dbReference type="SAM" id="MobiDB-lite"/>
    </source>
</evidence>
<protein>
    <submittedName>
        <fullName evidence="2">Uncharacterized protein</fullName>
    </submittedName>
</protein>
<dbReference type="OrthoDB" id="361945at2"/>
<dbReference type="Proteomes" id="UP000199323">
    <property type="component" value="Unassembled WGS sequence"/>
</dbReference>